<protein>
    <recommendedName>
        <fullName evidence="8">Phosphatidic acid phosphatase type 2/haloperoxidase domain-containing protein</fullName>
    </recommendedName>
</protein>
<dbReference type="EMBL" id="LWQU01000013">
    <property type="protein sequence ID" value="OAN66487.1"/>
    <property type="molecule type" value="Genomic_DNA"/>
</dbReference>
<dbReference type="AlphaFoldDB" id="A0A178N1K9"/>
<accession>A0A178N1K9</accession>
<keyword evidence="6 7" id="KW-0472">Membrane</keyword>
<feature type="domain" description="Phosphatidic acid phosphatase type 2/haloperoxidase" evidence="8">
    <location>
        <begin position="129"/>
        <end position="242"/>
    </location>
</feature>
<evidence type="ECO:0000256" key="6">
    <source>
        <dbReference type="ARBA" id="ARBA00023136"/>
    </source>
</evidence>
<keyword evidence="5 7" id="KW-1133">Transmembrane helix</keyword>
<evidence type="ECO:0000256" key="4">
    <source>
        <dbReference type="ARBA" id="ARBA00022801"/>
    </source>
</evidence>
<sequence>MIKPDISLMERLAVAWEGLRLAASDVRRFAKPHLIAQAARTKRFPLAWSLVYVVLFCGLAMLIIDRPLARLLKAHVGGDIEGFFKVVTHLGEAQLYLIPSGIAFVGMLAASLRAVTPEAADLWRRLSVAPGFMFLTVAVSGLISNAIKFSVGRLRPRYLFEQGLYGFEPFNTAWGMNSFPSGHSQAGFAAMTALMVIFPRYDLLWLLIATLVALSRVVTTVHYLSDAVAGSFLAIMVTVLLARLFKARGLDPQWRLPRDWR</sequence>
<dbReference type="PANTHER" id="PTHR14969">
    <property type="entry name" value="SPHINGOSINE-1-PHOSPHATE PHOSPHOHYDROLASE"/>
    <property type="match status" value="1"/>
</dbReference>
<keyword evidence="3 7" id="KW-0812">Transmembrane</keyword>
<dbReference type="Proteomes" id="UP000078543">
    <property type="component" value="Unassembled WGS sequence"/>
</dbReference>
<dbReference type="OrthoDB" id="9780507at2"/>
<dbReference type="InterPro" id="IPR036938">
    <property type="entry name" value="PAP2/HPO_sf"/>
</dbReference>
<keyword evidence="10" id="KW-1185">Reference proteome</keyword>
<feature type="transmembrane region" description="Helical" evidence="7">
    <location>
        <begin position="95"/>
        <end position="115"/>
    </location>
</feature>
<evidence type="ECO:0000313" key="10">
    <source>
        <dbReference type="Proteomes" id="UP000078543"/>
    </source>
</evidence>
<proteinExistence type="predicted"/>
<comment type="subcellular location">
    <subcellularLocation>
        <location evidence="1">Cell membrane</location>
        <topology evidence="1">Multi-pass membrane protein</topology>
    </subcellularLocation>
</comment>
<evidence type="ECO:0000256" key="5">
    <source>
        <dbReference type="ARBA" id="ARBA00022989"/>
    </source>
</evidence>
<dbReference type="PANTHER" id="PTHR14969:SF62">
    <property type="entry name" value="DECAPRENYLPHOSPHORYL-5-PHOSPHORIBOSE PHOSPHATASE RV3807C-RELATED"/>
    <property type="match status" value="1"/>
</dbReference>
<evidence type="ECO:0000313" key="9">
    <source>
        <dbReference type="EMBL" id="OAN66487.1"/>
    </source>
</evidence>
<feature type="transmembrane region" description="Helical" evidence="7">
    <location>
        <begin position="127"/>
        <end position="147"/>
    </location>
</feature>
<reference evidence="9 10" key="1">
    <citation type="submission" date="2016-04" db="EMBL/GenBank/DDBJ databases">
        <title>Draft genome sequence of freshwater magnetotactic bacteria Magnetospirillum marisnigri SP-1 and Magnetospirillum moscoviense BB-1.</title>
        <authorList>
            <person name="Koziaeva V."/>
            <person name="Dziuba M.V."/>
            <person name="Ivanov T.M."/>
            <person name="Kuznetsov B."/>
            <person name="Grouzdev D.S."/>
        </authorList>
    </citation>
    <scope>NUCLEOTIDE SEQUENCE [LARGE SCALE GENOMIC DNA]</scope>
    <source>
        <strain evidence="9 10">BB-1</strain>
    </source>
</reference>
<evidence type="ECO:0000256" key="7">
    <source>
        <dbReference type="SAM" id="Phobius"/>
    </source>
</evidence>
<dbReference type="GO" id="GO:0005886">
    <property type="term" value="C:plasma membrane"/>
    <property type="evidence" value="ECO:0007669"/>
    <property type="project" value="UniProtKB-SubCell"/>
</dbReference>
<dbReference type="SUPFAM" id="SSF48317">
    <property type="entry name" value="Acid phosphatase/Vanadium-dependent haloperoxidase"/>
    <property type="match status" value="1"/>
</dbReference>
<feature type="transmembrane region" description="Helical" evidence="7">
    <location>
        <begin position="46"/>
        <end position="64"/>
    </location>
</feature>
<evidence type="ECO:0000259" key="8">
    <source>
        <dbReference type="SMART" id="SM00014"/>
    </source>
</evidence>
<feature type="transmembrane region" description="Helical" evidence="7">
    <location>
        <begin position="227"/>
        <end position="245"/>
    </location>
</feature>
<dbReference type="InterPro" id="IPR000326">
    <property type="entry name" value="PAP2/HPO"/>
</dbReference>
<name>A0A178N1K9_9PROT</name>
<keyword evidence="2" id="KW-1003">Cell membrane</keyword>
<evidence type="ECO:0000256" key="2">
    <source>
        <dbReference type="ARBA" id="ARBA00022475"/>
    </source>
</evidence>
<dbReference type="CDD" id="cd03389">
    <property type="entry name" value="PAP2_lipid_A_1_phosphatase"/>
    <property type="match status" value="1"/>
</dbReference>
<dbReference type="Gene3D" id="1.20.144.10">
    <property type="entry name" value="Phosphatidic acid phosphatase type 2/haloperoxidase"/>
    <property type="match status" value="1"/>
</dbReference>
<evidence type="ECO:0000256" key="1">
    <source>
        <dbReference type="ARBA" id="ARBA00004651"/>
    </source>
</evidence>
<evidence type="ECO:0000256" key="3">
    <source>
        <dbReference type="ARBA" id="ARBA00022692"/>
    </source>
</evidence>
<comment type="caution">
    <text evidence="9">The sequence shown here is derived from an EMBL/GenBank/DDBJ whole genome shotgun (WGS) entry which is preliminary data.</text>
</comment>
<dbReference type="RefSeq" id="WP_082910590.1">
    <property type="nucleotide sequence ID" value="NZ_LWQU01000013.1"/>
</dbReference>
<dbReference type="GO" id="GO:0016787">
    <property type="term" value="F:hydrolase activity"/>
    <property type="evidence" value="ECO:0007669"/>
    <property type="project" value="UniProtKB-KW"/>
</dbReference>
<dbReference type="Pfam" id="PF01569">
    <property type="entry name" value="PAP2"/>
    <property type="match status" value="1"/>
</dbReference>
<dbReference type="STRING" id="1437059.A6A05_18460"/>
<organism evidence="9 10">
    <name type="scientific">Magnetospirillum moscoviense</name>
    <dbReference type="NCBI Taxonomy" id="1437059"/>
    <lineage>
        <taxon>Bacteria</taxon>
        <taxon>Pseudomonadati</taxon>
        <taxon>Pseudomonadota</taxon>
        <taxon>Alphaproteobacteria</taxon>
        <taxon>Rhodospirillales</taxon>
        <taxon>Rhodospirillaceae</taxon>
        <taxon>Magnetospirillum</taxon>
    </lineage>
</organism>
<dbReference type="SMART" id="SM00014">
    <property type="entry name" value="acidPPc"/>
    <property type="match status" value="1"/>
</dbReference>
<keyword evidence="4" id="KW-0378">Hydrolase</keyword>
<gene>
    <name evidence="9" type="ORF">A6A05_18460</name>
</gene>